<protein>
    <submittedName>
        <fullName evidence="1">Uncharacterized protein</fullName>
    </submittedName>
</protein>
<reference evidence="1 2" key="1">
    <citation type="submission" date="2016-11" db="EMBL/GenBank/DDBJ databases">
        <authorList>
            <person name="Varghese N."/>
            <person name="Submissions S."/>
        </authorList>
    </citation>
    <scope>NUCLEOTIDE SEQUENCE [LARGE SCALE GENOMIC DNA]</scope>
    <source>
        <strain evidence="1 2">DSM 29620</strain>
    </source>
</reference>
<gene>
    <name evidence="1" type="ORF">SAMN05444142_12110</name>
</gene>
<name>A0A1H0PBR8_9RHOB</name>
<organism evidence="1 2">
    <name type="scientific">Lutimaribacter pacificus</name>
    <dbReference type="NCBI Taxonomy" id="391948"/>
    <lineage>
        <taxon>Bacteria</taxon>
        <taxon>Pseudomonadati</taxon>
        <taxon>Pseudomonadota</taxon>
        <taxon>Alphaproteobacteria</taxon>
        <taxon>Rhodobacterales</taxon>
        <taxon>Roseobacteraceae</taxon>
        <taxon>Lutimaribacter</taxon>
    </lineage>
</organism>
<dbReference type="AlphaFoldDB" id="A0A1H0PBR8"/>
<dbReference type="RefSeq" id="WP_149789840.1">
    <property type="nucleotide sequence ID" value="NZ_FNIO01000019.1"/>
</dbReference>
<evidence type="ECO:0000313" key="1">
    <source>
        <dbReference type="EMBL" id="SHL04544.1"/>
    </source>
</evidence>
<sequence>MGLDMYAMVTDEQFDSEVDFKPERPTELHYWRKHPNLHGWMEQLYFDKGGSSDSFNCVCVALTEADLDRLEADIKEAGLPETCGFFFGASDGTETEDDLAFVAKARERVKNGYTVFYDSWW</sequence>
<dbReference type="OrthoDB" id="6039430at2"/>
<dbReference type="EMBL" id="FQZZ01000021">
    <property type="protein sequence ID" value="SHL04544.1"/>
    <property type="molecule type" value="Genomic_DNA"/>
</dbReference>
<accession>A0A1H0PBR8</accession>
<proteinExistence type="predicted"/>
<dbReference type="Proteomes" id="UP000324252">
    <property type="component" value="Unassembled WGS sequence"/>
</dbReference>
<evidence type="ECO:0000313" key="2">
    <source>
        <dbReference type="Proteomes" id="UP000324252"/>
    </source>
</evidence>
<keyword evidence="2" id="KW-1185">Reference proteome</keyword>